<dbReference type="OrthoDB" id="7630100at2"/>
<evidence type="ECO:0000256" key="1">
    <source>
        <dbReference type="SAM" id="SignalP"/>
    </source>
</evidence>
<feature type="signal peptide" evidence="1">
    <location>
        <begin position="1"/>
        <end position="25"/>
    </location>
</feature>
<evidence type="ECO:0000313" key="2">
    <source>
        <dbReference type="EMBL" id="MYZ50115.1"/>
    </source>
</evidence>
<organism evidence="2 3">
    <name type="scientific">Propylenella binzhouense</name>
    <dbReference type="NCBI Taxonomy" id="2555902"/>
    <lineage>
        <taxon>Bacteria</taxon>
        <taxon>Pseudomonadati</taxon>
        <taxon>Pseudomonadota</taxon>
        <taxon>Alphaproteobacteria</taxon>
        <taxon>Hyphomicrobiales</taxon>
        <taxon>Propylenellaceae</taxon>
        <taxon>Propylenella</taxon>
    </lineage>
</organism>
<dbReference type="AlphaFoldDB" id="A0A964T7X5"/>
<proteinExistence type="predicted"/>
<gene>
    <name evidence="2" type="ORF">E4O86_20625</name>
</gene>
<dbReference type="InterPro" id="IPR021457">
    <property type="entry name" value="DUF3108"/>
</dbReference>
<reference evidence="2" key="1">
    <citation type="submission" date="2019-03" db="EMBL/GenBank/DDBJ databases">
        <title>Afifella sp. nov., isolated from activated sludge.</title>
        <authorList>
            <person name="Li Q."/>
            <person name="Liu Y."/>
        </authorList>
    </citation>
    <scope>NUCLEOTIDE SEQUENCE</scope>
    <source>
        <strain evidence="2">L72</strain>
    </source>
</reference>
<comment type="caution">
    <text evidence="2">The sequence shown here is derived from an EMBL/GenBank/DDBJ whole genome shotgun (WGS) entry which is preliminary data.</text>
</comment>
<sequence length="266" mass="28482">MPFRAARLIRLAGLCLLAAPAAAAAATIDASYGVSLIGLPVGKATLKLVTDGTTYQIQGEGGVRGVSRLLSDATGGVSAAGTLPPGPRPLPVGYRQVIRSDKETENVSIDFANDAVAKTVIDPDRPKHRRNRVPLTEADMRGVLDPASALVIPTGGATGSEICNRTVPVFDGRQRFDIVLSYQRTETVEGGSHRYSGPAQVCAMRYVPIAGHRKNRRTIKELAENRDLEIWLAPLASVPVAVPVRLRVGTNFGPLVFRLERFRADP</sequence>
<dbReference type="Pfam" id="PF11306">
    <property type="entry name" value="DUF3108"/>
    <property type="match status" value="1"/>
</dbReference>
<keyword evidence="3" id="KW-1185">Reference proteome</keyword>
<dbReference type="RefSeq" id="WP_161142445.1">
    <property type="nucleotide sequence ID" value="NZ_SPKJ01000123.1"/>
</dbReference>
<dbReference type="Proteomes" id="UP000773614">
    <property type="component" value="Unassembled WGS sequence"/>
</dbReference>
<keyword evidence="1" id="KW-0732">Signal</keyword>
<protein>
    <submittedName>
        <fullName evidence="2">DUF3108 domain-containing protein</fullName>
    </submittedName>
</protein>
<evidence type="ECO:0000313" key="3">
    <source>
        <dbReference type="Proteomes" id="UP000773614"/>
    </source>
</evidence>
<dbReference type="EMBL" id="SPKJ01000123">
    <property type="protein sequence ID" value="MYZ50115.1"/>
    <property type="molecule type" value="Genomic_DNA"/>
</dbReference>
<feature type="chain" id="PRO_5036937642" evidence="1">
    <location>
        <begin position="26"/>
        <end position="266"/>
    </location>
</feature>
<name>A0A964T7X5_9HYPH</name>
<accession>A0A964T7X5</accession>